<reference evidence="1 2" key="1">
    <citation type="submission" date="2020-01" db="EMBL/GenBank/DDBJ databases">
        <title>Dynamics of blaIMP-6 dissemination in carbapenem resistant Enterobacteriacea isolated from regional surveillance in Osaka, Japan.</title>
        <authorList>
            <person name="Abe R."/>
            <person name="Akeda Y."/>
            <person name="Sugawara Y."/>
            <person name="Yamamoto N."/>
            <person name="Tomono K."/>
            <person name="Takeuchi D."/>
            <person name="Kawahara R."/>
            <person name="Hamada S."/>
        </authorList>
    </citation>
    <scope>NUCLEOTIDE SEQUENCE [LARGE SCALE GENOMIC DNA]</scope>
    <source>
        <strain evidence="1 2">E300</strain>
    </source>
</reference>
<evidence type="ECO:0000313" key="1">
    <source>
        <dbReference type="EMBL" id="BBU85791.1"/>
    </source>
</evidence>
<dbReference type="Proteomes" id="UP000467488">
    <property type="component" value="Chromosome"/>
</dbReference>
<evidence type="ECO:0000313" key="2">
    <source>
        <dbReference type="Proteomes" id="UP000467488"/>
    </source>
</evidence>
<protein>
    <submittedName>
        <fullName evidence="1">Uncharacterized protein</fullName>
    </submittedName>
</protein>
<organism evidence="1 2">
    <name type="scientific">Escherichia coli</name>
    <dbReference type="NCBI Taxonomy" id="562"/>
    <lineage>
        <taxon>Bacteria</taxon>
        <taxon>Pseudomonadati</taxon>
        <taxon>Pseudomonadota</taxon>
        <taxon>Gammaproteobacteria</taxon>
        <taxon>Enterobacterales</taxon>
        <taxon>Enterobacteriaceae</taxon>
        <taxon>Escherichia</taxon>
    </lineage>
</organism>
<name>A0A8S0G0L0_ECOLX</name>
<proteinExistence type="predicted"/>
<sequence length="69" mass="8055">MIMVFLFLKFIYFDFSESSVIAGVAKFVIHFENNNSERVLSDKSQFLLECYVHRCALRTKTSGFTTCHH</sequence>
<accession>A0A8S0G0L0</accession>
<dbReference type="EMBL" id="AP022360">
    <property type="protein sequence ID" value="BBU85791.1"/>
    <property type="molecule type" value="Genomic_DNA"/>
</dbReference>
<gene>
    <name evidence="1" type="ORF">EIMP300_71910</name>
</gene>
<dbReference type="AlphaFoldDB" id="A0A8S0G0L0"/>